<evidence type="ECO:0000313" key="3">
    <source>
        <dbReference type="EMBL" id="MVZ99328.1"/>
    </source>
</evidence>
<name>A0A6I4M9G6_9ACTN</name>
<evidence type="ECO:0000259" key="2">
    <source>
        <dbReference type="Pfam" id="PF04149"/>
    </source>
</evidence>
<evidence type="ECO:0000256" key="1">
    <source>
        <dbReference type="SAM" id="MobiDB-lite"/>
    </source>
</evidence>
<dbReference type="EMBL" id="WBMS02000002">
    <property type="protein sequence ID" value="MVZ99328.1"/>
    <property type="molecule type" value="Genomic_DNA"/>
</dbReference>
<reference evidence="3" key="1">
    <citation type="submission" date="2019-12" db="EMBL/GenBank/DDBJ databases">
        <title>Actinomadura physcomitrii sp. nov., a novel actinomycete isolated from moss [Physcomitrium sphaericum (Ludw) Fuernr].</title>
        <authorList>
            <person name="Zhuang X."/>
        </authorList>
    </citation>
    <scope>NUCLEOTIDE SEQUENCE [LARGE SCALE GENOMIC DNA]</scope>
    <source>
        <strain evidence="3">LD22</strain>
    </source>
</reference>
<gene>
    <name evidence="3" type="ORF">F8568_002775</name>
</gene>
<dbReference type="RefSeq" id="WP_151591027.1">
    <property type="nucleotide sequence ID" value="NZ_WBMS02000002.1"/>
</dbReference>
<accession>A0A6I4M9G6</accession>
<dbReference type="AlphaFoldDB" id="A0A6I4M9G6"/>
<organism evidence="3 4">
    <name type="scientific">Actinomadura physcomitrii</name>
    <dbReference type="NCBI Taxonomy" id="2650748"/>
    <lineage>
        <taxon>Bacteria</taxon>
        <taxon>Bacillati</taxon>
        <taxon>Actinomycetota</taxon>
        <taxon>Actinomycetes</taxon>
        <taxon>Streptosporangiales</taxon>
        <taxon>Thermomonosporaceae</taxon>
        <taxon>Actinomadura</taxon>
    </lineage>
</organism>
<feature type="domain" description="DUF397" evidence="2">
    <location>
        <begin position="7"/>
        <end position="61"/>
    </location>
</feature>
<sequence length="68" mass="7113">MYVATSAQWRKSSRSGSGAQSDCVQVAGLAGNIGVRDSKDPADPKIALPSAKFPALLDAVKRGERDLP</sequence>
<dbReference type="Pfam" id="PF04149">
    <property type="entry name" value="DUF397"/>
    <property type="match status" value="1"/>
</dbReference>
<comment type="caution">
    <text evidence="3">The sequence shown here is derived from an EMBL/GenBank/DDBJ whole genome shotgun (WGS) entry which is preliminary data.</text>
</comment>
<dbReference type="InterPro" id="IPR007278">
    <property type="entry name" value="DUF397"/>
</dbReference>
<evidence type="ECO:0000313" key="4">
    <source>
        <dbReference type="Proteomes" id="UP000462055"/>
    </source>
</evidence>
<protein>
    <submittedName>
        <fullName evidence="3">DUF397 domain-containing protein</fullName>
    </submittedName>
</protein>
<dbReference type="Proteomes" id="UP000462055">
    <property type="component" value="Unassembled WGS sequence"/>
</dbReference>
<feature type="region of interest" description="Disordered" evidence="1">
    <location>
        <begin position="1"/>
        <end position="21"/>
    </location>
</feature>
<proteinExistence type="predicted"/>
<keyword evidence="4" id="KW-1185">Reference proteome</keyword>